<dbReference type="SUPFAM" id="SSF81901">
    <property type="entry name" value="HCP-like"/>
    <property type="match status" value="1"/>
</dbReference>
<name>A0ABV8SIU6_9GAMM</name>
<dbReference type="Proteomes" id="UP001595904">
    <property type="component" value="Unassembled WGS sequence"/>
</dbReference>
<gene>
    <name evidence="1" type="ORF">ACFPN2_00430</name>
</gene>
<dbReference type="SMART" id="SM00671">
    <property type="entry name" value="SEL1"/>
    <property type="match status" value="3"/>
</dbReference>
<dbReference type="RefSeq" id="WP_380593882.1">
    <property type="nucleotide sequence ID" value="NZ_JBHSDU010000001.1"/>
</dbReference>
<evidence type="ECO:0000313" key="1">
    <source>
        <dbReference type="EMBL" id="MFC4307534.1"/>
    </source>
</evidence>
<proteinExistence type="predicted"/>
<dbReference type="Pfam" id="PF08238">
    <property type="entry name" value="Sel1"/>
    <property type="match status" value="4"/>
</dbReference>
<dbReference type="PANTHER" id="PTHR43628:SF1">
    <property type="entry name" value="CHITIN SYNTHASE REGULATORY FACTOR 2-RELATED"/>
    <property type="match status" value="1"/>
</dbReference>
<protein>
    <submittedName>
        <fullName evidence="1">Tetratricopeptide repeat protein</fullName>
    </submittedName>
</protein>
<accession>A0ABV8SIU6</accession>
<reference evidence="2" key="1">
    <citation type="journal article" date="2019" name="Int. J. Syst. Evol. Microbiol.">
        <title>The Global Catalogue of Microorganisms (GCM) 10K type strain sequencing project: providing services to taxonomists for standard genome sequencing and annotation.</title>
        <authorList>
            <consortium name="The Broad Institute Genomics Platform"/>
            <consortium name="The Broad Institute Genome Sequencing Center for Infectious Disease"/>
            <person name="Wu L."/>
            <person name="Ma J."/>
        </authorList>
    </citation>
    <scope>NUCLEOTIDE SEQUENCE [LARGE SCALE GENOMIC DNA]</scope>
    <source>
        <strain evidence="2">CGMCC 1.10759</strain>
    </source>
</reference>
<dbReference type="InterPro" id="IPR052945">
    <property type="entry name" value="Mitotic_Regulator"/>
</dbReference>
<organism evidence="1 2">
    <name type="scientific">Steroidobacter flavus</name>
    <dbReference type="NCBI Taxonomy" id="1842136"/>
    <lineage>
        <taxon>Bacteria</taxon>
        <taxon>Pseudomonadati</taxon>
        <taxon>Pseudomonadota</taxon>
        <taxon>Gammaproteobacteria</taxon>
        <taxon>Steroidobacterales</taxon>
        <taxon>Steroidobacteraceae</taxon>
        <taxon>Steroidobacter</taxon>
    </lineage>
</organism>
<dbReference type="Gene3D" id="1.25.40.10">
    <property type="entry name" value="Tetratricopeptide repeat domain"/>
    <property type="match status" value="1"/>
</dbReference>
<dbReference type="InterPro" id="IPR006597">
    <property type="entry name" value="Sel1-like"/>
</dbReference>
<dbReference type="PANTHER" id="PTHR43628">
    <property type="entry name" value="ACTIVATOR OF C KINASE PROTEIN 1-RELATED"/>
    <property type="match status" value="1"/>
</dbReference>
<keyword evidence="2" id="KW-1185">Reference proteome</keyword>
<evidence type="ECO:0000313" key="2">
    <source>
        <dbReference type="Proteomes" id="UP001595904"/>
    </source>
</evidence>
<sequence length="148" mass="16496">MKSSRYYDEALAEAERPGADLHKALRLLNRAYMHGDHRAGYALATWHLHGKGDVVPRNLAKAVPLLREAANADHAEAAYDLAVCYEKGVGVKKSERKAARFYLKAALLGDKQSLYEVGRCYWHGLGVKRDRSIAGAWLDQAAKFKISE</sequence>
<comment type="caution">
    <text evidence="1">The sequence shown here is derived from an EMBL/GenBank/DDBJ whole genome shotgun (WGS) entry which is preliminary data.</text>
</comment>
<dbReference type="EMBL" id="JBHSDU010000001">
    <property type="protein sequence ID" value="MFC4307534.1"/>
    <property type="molecule type" value="Genomic_DNA"/>
</dbReference>
<dbReference type="InterPro" id="IPR011990">
    <property type="entry name" value="TPR-like_helical_dom_sf"/>
</dbReference>